<dbReference type="EMBL" id="MK524494">
    <property type="protein sequence ID" value="QBI96800.1"/>
    <property type="molecule type" value="Genomic_DNA"/>
</dbReference>
<evidence type="ECO:0000313" key="2">
    <source>
        <dbReference type="Proteomes" id="UP000292732"/>
    </source>
</evidence>
<proteinExistence type="predicted"/>
<keyword evidence="2" id="KW-1185">Reference proteome</keyword>
<evidence type="ECO:0000313" key="1">
    <source>
        <dbReference type="EMBL" id="QBI96800.1"/>
    </source>
</evidence>
<dbReference type="KEGG" id="vg:63925878"/>
<protein>
    <submittedName>
        <fullName evidence="1">Uncharacterized protein</fullName>
    </submittedName>
</protein>
<accession>A0A481VSP5</accession>
<dbReference type="GeneID" id="63925878"/>
<name>A0A481VSP5_9CAUD</name>
<reference evidence="1 2" key="1">
    <citation type="submission" date="2019-02" db="EMBL/GenBank/DDBJ databases">
        <authorList>
            <person name="Zhang D."/>
            <person name="Hatherill J.R."/>
            <person name="Ramirez J.F."/>
            <person name="Cantu R."/>
            <person name="Clancy T.L."/>
            <person name="Lawson M.E."/>
            <person name="Nasr D.A."/>
            <person name="La C.H."/>
            <person name="Luce T.H."/>
            <person name="Miller S.A."/>
            <person name="Day D.L."/>
            <person name="Trujillo A.H."/>
            <person name="Roscher J.E."/>
            <person name="Garlena R.A."/>
            <person name="Russell D.A."/>
            <person name="Pope W.H."/>
            <person name="Jacobs-Sera D."/>
            <person name="Hatfull G.F."/>
        </authorList>
    </citation>
    <scope>NUCLEOTIDE SEQUENCE [LARGE SCALE GENOMIC DNA]</scope>
</reference>
<gene>
    <name evidence="1" type="primary">49</name>
    <name evidence="1" type="ORF">SEA_RABBS_49</name>
</gene>
<dbReference type="RefSeq" id="YP_010051394.1">
    <property type="nucleotide sequence ID" value="NC_054441.1"/>
</dbReference>
<organism evidence="1 2">
    <name type="scientific">Mycobacterium phage Rabbs</name>
    <dbReference type="NCBI Taxonomy" id="2530143"/>
    <lineage>
        <taxon>Viruses</taxon>
        <taxon>Duplodnaviria</taxon>
        <taxon>Heunggongvirae</taxon>
        <taxon>Uroviricota</taxon>
        <taxon>Caudoviricetes</taxon>
        <taxon>Gclasvirinae</taxon>
        <taxon>Liefievirus</taxon>
        <taxon>Liefievirus rabbs</taxon>
    </lineage>
</organism>
<sequence>MRSTMRSAMRSAYAGAMRLRCGPAMLRTDGRTDLRRTSLTLAMNLAVSQRARRAERISIEGVKR</sequence>
<dbReference type="Proteomes" id="UP000292732">
    <property type="component" value="Segment"/>
</dbReference>